<dbReference type="EMBL" id="FNGI01000006">
    <property type="protein sequence ID" value="SDL67525.1"/>
    <property type="molecule type" value="Genomic_DNA"/>
</dbReference>
<name>A0A1G9M1C9_9GAMM</name>
<organism evidence="1 2">
    <name type="scientific">Modicisalibacter muralis</name>
    <dbReference type="NCBI Taxonomy" id="119000"/>
    <lineage>
        <taxon>Bacteria</taxon>
        <taxon>Pseudomonadati</taxon>
        <taxon>Pseudomonadota</taxon>
        <taxon>Gammaproteobacteria</taxon>
        <taxon>Oceanospirillales</taxon>
        <taxon>Halomonadaceae</taxon>
        <taxon>Modicisalibacter</taxon>
    </lineage>
</organism>
<reference evidence="1 2" key="1">
    <citation type="submission" date="2016-10" db="EMBL/GenBank/DDBJ databases">
        <authorList>
            <person name="de Groot N.N."/>
        </authorList>
    </citation>
    <scope>NUCLEOTIDE SEQUENCE [LARGE SCALE GENOMIC DNA]</scope>
    <source>
        <strain evidence="1 2">DSM 14789</strain>
    </source>
</reference>
<dbReference type="AlphaFoldDB" id="A0A1G9M1C9"/>
<evidence type="ECO:0000313" key="2">
    <source>
        <dbReference type="Proteomes" id="UP000198654"/>
    </source>
</evidence>
<proteinExistence type="predicted"/>
<gene>
    <name evidence="1" type="ORF">SAMN05661010_02240</name>
</gene>
<dbReference type="Proteomes" id="UP000198654">
    <property type="component" value="Unassembled WGS sequence"/>
</dbReference>
<keyword evidence="2" id="KW-1185">Reference proteome</keyword>
<protein>
    <submittedName>
        <fullName evidence="1">Uncharacterized protein</fullName>
    </submittedName>
</protein>
<dbReference type="OrthoDB" id="5624283at2"/>
<sequence length="94" mass="10820">MQVDAIYDNGRLQLPSHIQLKHTRLTLRVEVPDDELAGAETEVVEEGQRTSFRHAIDDILGPLKEQLKNTPPLTDEVLDQLRYDALKEKYLDRP</sequence>
<dbReference type="RefSeq" id="WP_089728549.1">
    <property type="nucleotide sequence ID" value="NZ_FNGI01000006.1"/>
</dbReference>
<evidence type="ECO:0000313" key="1">
    <source>
        <dbReference type="EMBL" id="SDL67525.1"/>
    </source>
</evidence>
<dbReference type="STRING" id="119000.SAMN05661010_02240"/>
<accession>A0A1G9M1C9</accession>